<dbReference type="EMBL" id="NHTK01004663">
    <property type="protein sequence ID" value="PPQ85657.1"/>
    <property type="molecule type" value="Genomic_DNA"/>
</dbReference>
<dbReference type="AlphaFoldDB" id="A0A409X4K7"/>
<dbReference type="Proteomes" id="UP000284842">
    <property type="component" value="Unassembled WGS sequence"/>
</dbReference>
<dbReference type="InParanoid" id="A0A409X4K7"/>
<dbReference type="OrthoDB" id="3256943at2759"/>
<evidence type="ECO:0000313" key="3">
    <source>
        <dbReference type="Proteomes" id="UP000284842"/>
    </source>
</evidence>
<accession>A0A409X4K7</accession>
<feature type="compositionally biased region" description="Acidic residues" evidence="1">
    <location>
        <begin position="225"/>
        <end position="235"/>
    </location>
</feature>
<feature type="region of interest" description="Disordered" evidence="1">
    <location>
        <begin position="1"/>
        <end position="28"/>
    </location>
</feature>
<reference evidence="2 3" key="1">
    <citation type="journal article" date="2018" name="Evol. Lett.">
        <title>Horizontal gene cluster transfer increased hallucinogenic mushroom diversity.</title>
        <authorList>
            <person name="Reynolds H.T."/>
            <person name="Vijayakumar V."/>
            <person name="Gluck-Thaler E."/>
            <person name="Korotkin H.B."/>
            <person name="Matheny P.B."/>
            <person name="Slot J.C."/>
        </authorList>
    </citation>
    <scope>NUCLEOTIDE SEQUENCE [LARGE SCALE GENOMIC DNA]</scope>
    <source>
        <strain evidence="2 3">2629</strain>
    </source>
</reference>
<comment type="caution">
    <text evidence="2">The sequence shown here is derived from an EMBL/GenBank/DDBJ whole genome shotgun (WGS) entry which is preliminary data.</text>
</comment>
<feature type="compositionally biased region" description="Polar residues" evidence="1">
    <location>
        <begin position="254"/>
        <end position="276"/>
    </location>
</feature>
<feature type="compositionally biased region" description="Low complexity" evidence="1">
    <location>
        <begin position="179"/>
        <end position="197"/>
    </location>
</feature>
<feature type="region of interest" description="Disordered" evidence="1">
    <location>
        <begin position="351"/>
        <end position="405"/>
    </location>
</feature>
<feature type="compositionally biased region" description="Acidic residues" evidence="1">
    <location>
        <begin position="383"/>
        <end position="399"/>
    </location>
</feature>
<feature type="compositionally biased region" description="Low complexity" evidence="1">
    <location>
        <begin position="1"/>
        <end position="18"/>
    </location>
</feature>
<gene>
    <name evidence="2" type="ORF">CVT24_012715</name>
</gene>
<feature type="region of interest" description="Disordered" evidence="1">
    <location>
        <begin position="174"/>
        <end position="287"/>
    </location>
</feature>
<protein>
    <submittedName>
        <fullName evidence="2">Uncharacterized protein</fullName>
    </submittedName>
</protein>
<feature type="compositionally biased region" description="Low complexity" evidence="1">
    <location>
        <begin position="114"/>
        <end position="139"/>
    </location>
</feature>
<evidence type="ECO:0000256" key="1">
    <source>
        <dbReference type="SAM" id="MobiDB-lite"/>
    </source>
</evidence>
<keyword evidence="3" id="KW-1185">Reference proteome</keyword>
<name>A0A409X4K7_9AGAR</name>
<feature type="region of interest" description="Disordered" evidence="1">
    <location>
        <begin position="106"/>
        <end position="162"/>
    </location>
</feature>
<organism evidence="2 3">
    <name type="scientific">Panaeolus cyanescens</name>
    <dbReference type="NCBI Taxonomy" id="181874"/>
    <lineage>
        <taxon>Eukaryota</taxon>
        <taxon>Fungi</taxon>
        <taxon>Dikarya</taxon>
        <taxon>Basidiomycota</taxon>
        <taxon>Agaricomycotina</taxon>
        <taxon>Agaricomycetes</taxon>
        <taxon>Agaricomycetidae</taxon>
        <taxon>Agaricales</taxon>
        <taxon>Agaricineae</taxon>
        <taxon>Galeropsidaceae</taxon>
        <taxon>Panaeolus</taxon>
    </lineage>
</organism>
<feature type="compositionally biased region" description="Polar residues" evidence="1">
    <location>
        <begin position="143"/>
        <end position="154"/>
    </location>
</feature>
<feature type="compositionally biased region" description="Basic and acidic residues" evidence="1">
    <location>
        <begin position="372"/>
        <end position="382"/>
    </location>
</feature>
<sequence length="431" mass="46025">MSSTSTTEVPTSSSSSPPSSGPLGGGTSNLYLQGHLSSDSFSLAFRLILEEAMASGLLLAPRTQGSKRKRFGTKPKLHDAWLSHSSSNWKDLMPLAAQPVFVKRKFKEPSAKQSPAAATATSTAINPSTTSPNSTSIPAPQSPLATSPDTSRPLTAQELESDRDYIAGRQLVREHLEDPPSSNNTTTPPASSSRTTPWKWFSRRNRVANRNSSTSTPAPNHRDGDDIDQDEDEYDLPPITSAPTPATNPPPSIFTSTINLNRNPSPSRNGPVSLTNAYLAPPAQNENNNTQTATLAQAHGVDPAALRAAVAAGAVPGGSMPLGIVPVTGVAGTYKVRVEMLQVTTLIAMPCPPGRDGKSRVRRIRGLKSYGKRPERDLGGKEIEEDDGTEESEDEDEEDKPLPELVFGVARVNHNSNKNAQVGLVGRLKEF</sequence>
<evidence type="ECO:0000313" key="2">
    <source>
        <dbReference type="EMBL" id="PPQ85657.1"/>
    </source>
</evidence>
<proteinExistence type="predicted"/>